<evidence type="ECO:0000313" key="3">
    <source>
        <dbReference type="Proteomes" id="UP000424468"/>
    </source>
</evidence>
<keyword evidence="1" id="KW-1133">Transmembrane helix</keyword>
<sequence>MLNWKNFSSWKTGIIALLLVIDIMLLISSVCGALFLTKNKNIKDIEHFKVKKALDFGLFYFRVSLKIDKTIENLSKMNKFEQENIN</sequence>
<dbReference type="AlphaFoldDB" id="A0A6I6C8J8"/>
<dbReference type="EMBL" id="CP046276">
    <property type="protein sequence ID" value="QGS51996.1"/>
    <property type="molecule type" value="Genomic_DNA"/>
</dbReference>
<dbReference type="RefSeq" id="WP_156006511.1">
    <property type="nucleotide sequence ID" value="NZ_CP046276.1"/>
</dbReference>
<organism evidence="2 3">
    <name type="scientific">Spiroplasma tabanidicola</name>
    <dbReference type="NCBI Taxonomy" id="324079"/>
    <lineage>
        <taxon>Bacteria</taxon>
        <taxon>Bacillati</taxon>
        <taxon>Mycoplasmatota</taxon>
        <taxon>Mollicutes</taxon>
        <taxon>Entomoplasmatales</taxon>
        <taxon>Spiroplasmataceae</taxon>
        <taxon>Spiroplasma</taxon>
    </lineage>
</organism>
<evidence type="ECO:0000313" key="2">
    <source>
        <dbReference type="EMBL" id="QGS51996.1"/>
    </source>
</evidence>
<accession>A0A6I6C8J8</accession>
<dbReference type="KEGG" id="stab:STABA_v1c06350"/>
<protein>
    <submittedName>
        <fullName evidence="2">Uncharacterized protein</fullName>
    </submittedName>
</protein>
<evidence type="ECO:0000256" key="1">
    <source>
        <dbReference type="SAM" id="Phobius"/>
    </source>
</evidence>
<reference evidence="2 3" key="1">
    <citation type="submission" date="2019-11" db="EMBL/GenBank/DDBJ databases">
        <title>Complete genome sequence of Spiroplasma tabanidicola TAUS-1 (DSM 22603).</title>
        <authorList>
            <person name="Huang C.-T."/>
            <person name="Lin Y.-C."/>
            <person name="Kuo C.-H."/>
        </authorList>
    </citation>
    <scope>NUCLEOTIDE SEQUENCE [LARGE SCALE GENOMIC DNA]</scope>
    <source>
        <strain evidence="2 3">TAUS-1</strain>
    </source>
</reference>
<name>A0A6I6C8J8_9MOLU</name>
<gene>
    <name evidence="2" type="ORF">STABA_v1c06350</name>
</gene>
<keyword evidence="1" id="KW-0812">Transmembrane</keyword>
<dbReference type="OrthoDB" id="390341at2"/>
<keyword evidence="3" id="KW-1185">Reference proteome</keyword>
<proteinExistence type="predicted"/>
<keyword evidence="1" id="KW-0472">Membrane</keyword>
<dbReference type="Proteomes" id="UP000424468">
    <property type="component" value="Chromosome"/>
</dbReference>
<feature type="transmembrane region" description="Helical" evidence="1">
    <location>
        <begin position="12"/>
        <end position="36"/>
    </location>
</feature>